<comment type="caution">
    <text evidence="2">The sequence shown here is derived from an EMBL/GenBank/DDBJ whole genome shotgun (WGS) entry which is preliminary data.</text>
</comment>
<dbReference type="SUPFAM" id="SSF52402">
    <property type="entry name" value="Adenine nucleotide alpha hydrolases-like"/>
    <property type="match status" value="1"/>
</dbReference>
<keyword evidence="4" id="KW-1185">Reference proteome</keyword>
<dbReference type="OrthoDB" id="5419113at2"/>
<reference evidence="2 4" key="1">
    <citation type="submission" date="2015-11" db="EMBL/GenBank/DDBJ databases">
        <title>Draft Genome Sequence of the Type Strain Trueperella bernardiae LCDC 89-0504T, Isolated from Blood Culture.</title>
        <authorList>
            <person name="Bernier A.-M."/>
            <person name="Bernard K."/>
        </authorList>
    </citation>
    <scope>NUCLEOTIDE SEQUENCE [LARGE SCALE GENOMIC DNA]</scope>
    <source>
        <strain evidence="2 4">LCDC 89-0504</strain>
    </source>
</reference>
<dbReference type="Proteomes" id="UP001225576">
    <property type="component" value="Unassembled WGS sequence"/>
</dbReference>
<protein>
    <submittedName>
        <fullName evidence="2 3">Universal stress protein</fullName>
    </submittedName>
</protein>
<dbReference type="PATRIC" id="fig|59561.3.peg.210"/>
<name>A0A0W1KMZ1_9ACTO</name>
<dbReference type="InterPro" id="IPR006016">
    <property type="entry name" value="UspA"/>
</dbReference>
<proteinExistence type="predicted"/>
<gene>
    <name evidence="2" type="ORF">AQZ59_00211</name>
    <name evidence="3" type="ORF">QP858_08965</name>
</gene>
<evidence type="ECO:0000313" key="2">
    <source>
        <dbReference type="EMBL" id="KTF04908.1"/>
    </source>
</evidence>
<dbReference type="EMBL" id="JASPDQ010000026">
    <property type="protein sequence ID" value="MDK8602587.1"/>
    <property type="molecule type" value="Genomic_DNA"/>
</dbReference>
<dbReference type="EMBL" id="LNIZ01000001">
    <property type="protein sequence ID" value="KTF04908.1"/>
    <property type="molecule type" value="Genomic_DNA"/>
</dbReference>
<feature type="domain" description="UspA" evidence="1">
    <location>
        <begin position="14"/>
        <end position="124"/>
    </location>
</feature>
<dbReference type="Proteomes" id="UP000054404">
    <property type="component" value="Unassembled WGS sequence"/>
</dbReference>
<organism evidence="2 4">
    <name type="scientific">Trueperella bernardiae</name>
    <dbReference type="NCBI Taxonomy" id="59561"/>
    <lineage>
        <taxon>Bacteria</taxon>
        <taxon>Bacillati</taxon>
        <taxon>Actinomycetota</taxon>
        <taxon>Actinomycetes</taxon>
        <taxon>Actinomycetales</taxon>
        <taxon>Actinomycetaceae</taxon>
        <taxon>Trueperella</taxon>
    </lineage>
</organism>
<evidence type="ECO:0000313" key="4">
    <source>
        <dbReference type="Proteomes" id="UP000054404"/>
    </source>
</evidence>
<sequence>MAVIVPVSHGGRDDALSSAIRLCRREDQPLIALLRRPIGEFEQEEIDSEIDELTDRLDGADIGFRIDVRVDETDLATQISELAREESSFVVVSLAHKPAGGKLRLGSQIQKLLLECPCSVLVVREQGAEGNN</sequence>
<dbReference type="AlphaFoldDB" id="A0A0W1KMZ1"/>
<evidence type="ECO:0000313" key="3">
    <source>
        <dbReference type="EMBL" id="MDK8602587.1"/>
    </source>
</evidence>
<reference evidence="3" key="2">
    <citation type="submission" date="2023-05" db="EMBL/GenBank/DDBJ databases">
        <title>Genomic Catalog of Human Bladder Bacteria.</title>
        <authorList>
            <person name="Du J."/>
        </authorList>
    </citation>
    <scope>NUCLEOTIDE SEQUENCE</scope>
    <source>
        <strain evidence="3">UMB1304A</strain>
    </source>
</reference>
<dbReference type="Pfam" id="PF00582">
    <property type="entry name" value="Usp"/>
    <property type="match status" value="1"/>
</dbReference>
<dbReference type="Gene3D" id="3.40.50.12370">
    <property type="match status" value="1"/>
</dbReference>
<accession>A0A0W1KMZ1</accession>
<dbReference type="RefSeq" id="WP_062612325.1">
    <property type="nucleotide sequence ID" value="NZ_CALTZF010000001.1"/>
</dbReference>
<dbReference type="STRING" id="59561.AQZ59_00211"/>
<evidence type="ECO:0000259" key="1">
    <source>
        <dbReference type="Pfam" id="PF00582"/>
    </source>
</evidence>